<dbReference type="NCBIfam" id="NF003640">
    <property type="entry name" value="PRK05277.1"/>
    <property type="match status" value="1"/>
</dbReference>
<feature type="transmembrane region" description="Helical" evidence="10">
    <location>
        <begin position="190"/>
        <end position="210"/>
    </location>
</feature>
<keyword evidence="8" id="KW-0868">Chloride</keyword>
<dbReference type="InterPro" id="IPR050368">
    <property type="entry name" value="ClC-type_chloride_channel"/>
</dbReference>
<feature type="transmembrane region" description="Helical" evidence="10">
    <location>
        <begin position="274"/>
        <end position="294"/>
    </location>
</feature>
<keyword evidence="6 10" id="KW-0472">Membrane</keyword>
<keyword evidence="2" id="KW-0813">Transport</keyword>
<evidence type="ECO:0000256" key="4">
    <source>
        <dbReference type="ARBA" id="ARBA00022989"/>
    </source>
</evidence>
<dbReference type="Pfam" id="PF00654">
    <property type="entry name" value="Voltage_CLC"/>
    <property type="match status" value="1"/>
</dbReference>
<dbReference type="Gene3D" id="1.10.3080.10">
    <property type="entry name" value="Clc chloride channel"/>
    <property type="match status" value="1"/>
</dbReference>
<evidence type="ECO:0000256" key="7">
    <source>
        <dbReference type="ARBA" id="ARBA00023173"/>
    </source>
</evidence>
<dbReference type="SUPFAM" id="SSF116726">
    <property type="entry name" value="TrkA C-terminal domain-like"/>
    <property type="match status" value="1"/>
</dbReference>
<dbReference type="PRINTS" id="PR00762">
    <property type="entry name" value="CLCHANNEL"/>
</dbReference>
<feature type="transmembrane region" description="Helical" evidence="10">
    <location>
        <begin position="333"/>
        <end position="357"/>
    </location>
</feature>
<dbReference type="PANTHER" id="PTHR43427">
    <property type="entry name" value="CHLORIDE CHANNEL PROTEIN CLC-E"/>
    <property type="match status" value="1"/>
</dbReference>
<evidence type="ECO:0000256" key="3">
    <source>
        <dbReference type="ARBA" id="ARBA00022692"/>
    </source>
</evidence>
<accession>A0A0E3K3H7</accession>
<protein>
    <submittedName>
        <fullName evidence="12">Chloride channel core</fullName>
    </submittedName>
</protein>
<feature type="transmembrane region" description="Helical" evidence="10">
    <location>
        <begin position="159"/>
        <end position="184"/>
    </location>
</feature>
<dbReference type="CDD" id="cd01031">
    <property type="entry name" value="EriC"/>
    <property type="match status" value="1"/>
</dbReference>
<dbReference type="InterPro" id="IPR036721">
    <property type="entry name" value="RCK_C_sf"/>
</dbReference>
<keyword evidence="4 10" id="KW-1133">Transmembrane helix</keyword>
<evidence type="ECO:0000313" key="13">
    <source>
        <dbReference type="Proteomes" id="UP000033115"/>
    </source>
</evidence>
<keyword evidence="13" id="KW-1185">Reference proteome</keyword>
<gene>
    <name evidence="12" type="ORF">CSCA_4514</name>
</gene>
<evidence type="ECO:0000313" key="12">
    <source>
        <dbReference type="EMBL" id="AKA71639.1"/>
    </source>
</evidence>
<dbReference type="HOGENOM" id="CLU_015263_7_4_9"/>
<comment type="subcellular location">
    <subcellularLocation>
        <location evidence="1">Membrane</location>
        <topology evidence="1">Multi-pass membrane protein</topology>
    </subcellularLocation>
</comment>
<dbReference type="InterPro" id="IPR014743">
    <property type="entry name" value="Cl-channel_core"/>
</dbReference>
<dbReference type="GO" id="GO:0005254">
    <property type="term" value="F:chloride channel activity"/>
    <property type="evidence" value="ECO:0007669"/>
    <property type="project" value="UniProtKB-KW"/>
</dbReference>
<feature type="transmembrane region" description="Helical" evidence="10">
    <location>
        <begin position="369"/>
        <end position="391"/>
    </location>
</feature>
<evidence type="ECO:0000256" key="6">
    <source>
        <dbReference type="ARBA" id="ARBA00023136"/>
    </source>
</evidence>
<keyword evidence="9" id="KW-0407">Ion channel</keyword>
<dbReference type="EMBL" id="CP009933">
    <property type="protein sequence ID" value="AKA71639.1"/>
    <property type="molecule type" value="Genomic_DNA"/>
</dbReference>
<dbReference type="Pfam" id="PF02080">
    <property type="entry name" value="TrkA_C"/>
    <property type="match status" value="1"/>
</dbReference>
<feature type="domain" description="RCK C-terminal" evidence="11">
    <location>
        <begin position="433"/>
        <end position="516"/>
    </location>
</feature>
<dbReference type="PROSITE" id="PS51202">
    <property type="entry name" value="RCK_C"/>
    <property type="match status" value="1"/>
</dbReference>
<dbReference type="GO" id="GO:0008324">
    <property type="term" value="F:monoatomic cation transmembrane transporter activity"/>
    <property type="evidence" value="ECO:0007669"/>
    <property type="project" value="InterPro"/>
</dbReference>
<keyword evidence="5" id="KW-0406">Ion transport</keyword>
<dbReference type="Gene3D" id="3.30.70.1450">
    <property type="entry name" value="Regulator of K+ conductance, C-terminal domain"/>
    <property type="match status" value="1"/>
</dbReference>
<feature type="transmembrane region" description="Helical" evidence="10">
    <location>
        <begin position="306"/>
        <end position="327"/>
    </location>
</feature>
<name>A0A0E3K3H7_CLOSL</name>
<organism evidence="12 13">
    <name type="scientific">Clostridium scatologenes</name>
    <dbReference type="NCBI Taxonomy" id="1548"/>
    <lineage>
        <taxon>Bacteria</taxon>
        <taxon>Bacillati</taxon>
        <taxon>Bacillota</taxon>
        <taxon>Clostridia</taxon>
        <taxon>Eubacteriales</taxon>
        <taxon>Clostridiaceae</taxon>
        <taxon>Clostridium</taxon>
    </lineage>
</organism>
<evidence type="ECO:0000259" key="11">
    <source>
        <dbReference type="PROSITE" id="PS51202"/>
    </source>
</evidence>
<dbReference type="PANTHER" id="PTHR43427:SF6">
    <property type="entry name" value="CHLORIDE CHANNEL PROTEIN CLC-E"/>
    <property type="match status" value="1"/>
</dbReference>
<evidence type="ECO:0000256" key="10">
    <source>
        <dbReference type="SAM" id="Phobius"/>
    </source>
</evidence>
<feature type="transmembrane region" description="Helical" evidence="10">
    <location>
        <begin position="21"/>
        <end position="41"/>
    </location>
</feature>
<keyword evidence="3 10" id="KW-0812">Transmembrane</keyword>
<dbReference type="STRING" id="1548.CSCA_4514"/>
<evidence type="ECO:0000256" key="1">
    <source>
        <dbReference type="ARBA" id="ARBA00004141"/>
    </source>
</evidence>
<keyword evidence="7" id="KW-0869">Chloride channel</keyword>
<dbReference type="GO" id="GO:0006813">
    <property type="term" value="P:potassium ion transport"/>
    <property type="evidence" value="ECO:0007669"/>
    <property type="project" value="InterPro"/>
</dbReference>
<proteinExistence type="predicted"/>
<feature type="transmembrane region" description="Helical" evidence="10">
    <location>
        <begin position="61"/>
        <end position="82"/>
    </location>
</feature>
<evidence type="ECO:0000256" key="5">
    <source>
        <dbReference type="ARBA" id="ARBA00023065"/>
    </source>
</evidence>
<feature type="transmembrane region" description="Helical" evidence="10">
    <location>
        <begin position="230"/>
        <end position="250"/>
    </location>
</feature>
<dbReference type="KEGG" id="csq:CSCA_4514"/>
<reference evidence="12 13" key="1">
    <citation type="journal article" date="2015" name="J. Biotechnol.">
        <title>Complete genome sequence of a malodorant-producing acetogen, Clostridium scatologenes ATCC 25775(T).</title>
        <authorList>
            <person name="Zhu Z."/>
            <person name="Guo T."/>
            <person name="Zheng H."/>
            <person name="Song T."/>
            <person name="Ouyang P."/>
            <person name="Xie J."/>
        </authorList>
    </citation>
    <scope>NUCLEOTIDE SEQUENCE [LARGE SCALE GENOMIC DNA]</scope>
    <source>
        <strain evidence="12 13">ATCC 25775</strain>
    </source>
</reference>
<dbReference type="InterPro" id="IPR006037">
    <property type="entry name" value="RCK_C"/>
</dbReference>
<dbReference type="Proteomes" id="UP000033115">
    <property type="component" value="Chromosome"/>
</dbReference>
<sequence length="520" mass="56759">MTNINNTKNILYKWNNFRLKIILEGIIVGFFSGLLIVSYRYTLEKALSFAKYVYLLQLKNILLIPIWVVILIISGWIVGTIMKKEPMASGSGIPQVEGIVAGKLTMNWWKVILAKFLGGAICIGAGLSLGREGPSVQMGAAVGQGVGRIFKRIKVEEKFLITSGASAGLAAAFNAPLAGVIFALEEVHKNFSPIVMTTALAASITSDFVCKNFFGLKPVFDFKNLKPIPLNSYIYIIILGVILGILGVAFNKCIFKSQELYAKQKWLPPEARPIIAFLISGVIGLTLPEVLGGGHEIIGSLVNYSFPLKVLLILLIVKFFFTMVSFGCGAPGGIFLPLLVIGGLIGITYGDLIRVLFGFNQSYINNLIILGMAGYFAATVKSPITGCILITEMTGSFSHLLSLSLVCLTAYVTADIMKSKPIYEVLLKKFLNKNISEFECEEGSKEIIEIAVCMGSMLDGKKIKEVRWPDQCLLVSVKRGAEEIIPKGNTSICVGDYLVVLANEIDVDYVREHLCLLAEK</sequence>
<evidence type="ECO:0000256" key="2">
    <source>
        <dbReference type="ARBA" id="ARBA00022448"/>
    </source>
</evidence>
<evidence type="ECO:0000256" key="9">
    <source>
        <dbReference type="ARBA" id="ARBA00023303"/>
    </source>
</evidence>
<feature type="transmembrane region" description="Helical" evidence="10">
    <location>
        <begin position="397"/>
        <end position="414"/>
    </location>
</feature>
<evidence type="ECO:0000256" key="8">
    <source>
        <dbReference type="ARBA" id="ARBA00023214"/>
    </source>
</evidence>
<dbReference type="GO" id="GO:0034707">
    <property type="term" value="C:chloride channel complex"/>
    <property type="evidence" value="ECO:0007669"/>
    <property type="project" value="UniProtKB-KW"/>
</dbReference>
<dbReference type="SUPFAM" id="SSF81340">
    <property type="entry name" value="Clc chloride channel"/>
    <property type="match status" value="1"/>
</dbReference>
<dbReference type="RefSeq" id="WP_029954377.1">
    <property type="nucleotide sequence ID" value="NZ_CP009933.1"/>
</dbReference>
<dbReference type="InterPro" id="IPR001807">
    <property type="entry name" value="ClC"/>
</dbReference>
<dbReference type="AlphaFoldDB" id="A0A0E3K3H7"/>